<evidence type="ECO:0000256" key="2">
    <source>
        <dbReference type="ARBA" id="ARBA00022723"/>
    </source>
</evidence>
<evidence type="ECO:0000256" key="3">
    <source>
        <dbReference type="ARBA" id="ARBA00022833"/>
    </source>
</evidence>
<feature type="domain" description="CENP-V/GFA" evidence="5">
    <location>
        <begin position="4"/>
        <end position="122"/>
    </location>
</feature>
<dbReference type="InterPro" id="IPR011057">
    <property type="entry name" value="Mss4-like_sf"/>
</dbReference>
<dbReference type="PROSITE" id="PS51891">
    <property type="entry name" value="CENP_V_GFA"/>
    <property type="match status" value="1"/>
</dbReference>
<evidence type="ECO:0000313" key="7">
    <source>
        <dbReference type="Proteomes" id="UP001223802"/>
    </source>
</evidence>
<keyword evidence="7" id="KW-1185">Reference proteome</keyword>
<proteinExistence type="inferred from homology"/>
<dbReference type="InterPro" id="IPR006913">
    <property type="entry name" value="CENP-V/GFA"/>
</dbReference>
<dbReference type="RefSeq" id="WP_306763336.1">
    <property type="nucleotide sequence ID" value="NZ_CP118224.1"/>
</dbReference>
<comment type="similarity">
    <text evidence="1">Belongs to the Gfa family.</text>
</comment>
<organism evidence="6 7">
    <name type="scientific">Oceanimonas pelagia</name>
    <dbReference type="NCBI Taxonomy" id="3028314"/>
    <lineage>
        <taxon>Bacteria</taxon>
        <taxon>Pseudomonadati</taxon>
        <taxon>Pseudomonadota</taxon>
        <taxon>Gammaproteobacteria</taxon>
        <taxon>Aeromonadales</taxon>
        <taxon>Aeromonadaceae</taxon>
        <taxon>Oceanimonas</taxon>
    </lineage>
</organism>
<name>A0AA50QDE4_9GAMM</name>
<accession>A0AA50QDE4</accession>
<dbReference type="Gene3D" id="3.90.1590.10">
    <property type="entry name" value="glutathione-dependent formaldehyde- activating enzyme (gfa)"/>
    <property type="match status" value="1"/>
</dbReference>
<sequence length="132" mass="14605">MTKPTGRCHCGTVTWAFSLPVKTVVKCHCNNCRKLQGSDYSCWIIVPKAQFELLIGHESLTLYQANKRSSKSFCSRCGSACHLVNGRHFPDCVVLPLGAVERFMPALAPQVQVYTANKAAWVNLHDDEPVLG</sequence>
<evidence type="ECO:0000259" key="5">
    <source>
        <dbReference type="PROSITE" id="PS51891"/>
    </source>
</evidence>
<keyword evidence="2" id="KW-0479">Metal-binding</keyword>
<evidence type="ECO:0000256" key="4">
    <source>
        <dbReference type="ARBA" id="ARBA00023239"/>
    </source>
</evidence>
<dbReference type="GO" id="GO:0046872">
    <property type="term" value="F:metal ion binding"/>
    <property type="evidence" value="ECO:0007669"/>
    <property type="project" value="UniProtKB-KW"/>
</dbReference>
<dbReference type="EMBL" id="CP118224">
    <property type="protein sequence ID" value="WMC12099.1"/>
    <property type="molecule type" value="Genomic_DNA"/>
</dbReference>
<dbReference type="SUPFAM" id="SSF51316">
    <property type="entry name" value="Mss4-like"/>
    <property type="match status" value="1"/>
</dbReference>
<keyword evidence="4" id="KW-0456">Lyase</keyword>
<keyword evidence="3" id="KW-0862">Zinc</keyword>
<evidence type="ECO:0000256" key="1">
    <source>
        <dbReference type="ARBA" id="ARBA00005495"/>
    </source>
</evidence>
<evidence type="ECO:0000313" key="6">
    <source>
        <dbReference type="EMBL" id="WMC12099.1"/>
    </source>
</evidence>
<dbReference type="PANTHER" id="PTHR33337:SF40">
    <property type="entry name" value="CENP-V_GFA DOMAIN-CONTAINING PROTEIN-RELATED"/>
    <property type="match status" value="1"/>
</dbReference>
<protein>
    <submittedName>
        <fullName evidence="6">GFA family protein</fullName>
    </submittedName>
</protein>
<dbReference type="GO" id="GO:0016846">
    <property type="term" value="F:carbon-sulfur lyase activity"/>
    <property type="evidence" value="ECO:0007669"/>
    <property type="project" value="InterPro"/>
</dbReference>
<dbReference type="KEGG" id="ope:PU634_06970"/>
<dbReference type="Proteomes" id="UP001223802">
    <property type="component" value="Chromosome"/>
</dbReference>
<reference evidence="6 7" key="1">
    <citation type="submission" date="2023-02" db="EMBL/GenBank/DDBJ databases">
        <title>Complete genome sequence of a novel bacterium Oceanimonas sp. NTOU-MSR1 isolated from marine coast sediment.</title>
        <authorList>
            <person name="Yang H.-T."/>
            <person name="Chen Y.-L."/>
            <person name="Ho Y.-N."/>
        </authorList>
    </citation>
    <scope>NUCLEOTIDE SEQUENCE [LARGE SCALE GENOMIC DNA]</scope>
    <source>
        <strain evidence="6 7">NTOU-MSR1</strain>
    </source>
</reference>
<gene>
    <name evidence="6" type="ORF">PU634_06970</name>
</gene>
<dbReference type="AlphaFoldDB" id="A0AA50QDE4"/>
<dbReference type="Pfam" id="PF04828">
    <property type="entry name" value="GFA"/>
    <property type="match status" value="1"/>
</dbReference>
<dbReference type="PANTHER" id="PTHR33337">
    <property type="entry name" value="GFA DOMAIN-CONTAINING PROTEIN"/>
    <property type="match status" value="1"/>
</dbReference>